<comment type="caution">
    <text evidence="3">The sequence shown here is derived from an EMBL/GenBank/DDBJ whole genome shotgun (WGS) entry which is preliminary data.</text>
</comment>
<gene>
    <name evidence="3" type="ORF">MGAL_10B016051</name>
</gene>
<feature type="compositionally biased region" description="Polar residues" evidence="1">
    <location>
        <begin position="149"/>
        <end position="158"/>
    </location>
</feature>
<name>A0A8B6F8N7_MYTGA</name>
<evidence type="ECO:0000313" key="4">
    <source>
        <dbReference type="Proteomes" id="UP000596742"/>
    </source>
</evidence>
<dbReference type="Proteomes" id="UP000596742">
    <property type="component" value="Unassembled WGS sequence"/>
</dbReference>
<keyword evidence="2" id="KW-1133">Transmembrane helix</keyword>
<reference evidence="3" key="1">
    <citation type="submission" date="2018-11" db="EMBL/GenBank/DDBJ databases">
        <authorList>
            <person name="Alioto T."/>
            <person name="Alioto T."/>
        </authorList>
    </citation>
    <scope>NUCLEOTIDE SEQUENCE</scope>
</reference>
<evidence type="ECO:0000256" key="2">
    <source>
        <dbReference type="SAM" id="Phobius"/>
    </source>
</evidence>
<feature type="region of interest" description="Disordered" evidence="1">
    <location>
        <begin position="219"/>
        <end position="246"/>
    </location>
</feature>
<dbReference type="AlphaFoldDB" id="A0A8B6F8N7"/>
<proteinExistence type="predicted"/>
<feature type="transmembrane region" description="Helical" evidence="2">
    <location>
        <begin position="61"/>
        <end position="85"/>
    </location>
</feature>
<keyword evidence="2" id="KW-0472">Membrane</keyword>
<evidence type="ECO:0000256" key="1">
    <source>
        <dbReference type="SAM" id="MobiDB-lite"/>
    </source>
</evidence>
<feature type="region of interest" description="Disordered" evidence="1">
    <location>
        <begin position="145"/>
        <end position="165"/>
    </location>
</feature>
<sequence>MCILTNFVSGLNVTHDKEPTDASSIDTSSTNRLRTDRLSTDRLSTDTSKLKESTGFDGQRIIYTVIGCAMTVVIIICMSFMYVFFKLNKRISMSRNMELASLPPSQSVIVPEEEDEVVQITMLGDDYEEIDETNLVNDNLNIIDESETDSNSASTTSPTEDDEGYLHPYHSLVHLKKMSNIVLDEHLSETDLRVNVLLPNPYDHLQIPIKIPTTSGIESMEMKERSSTNSNKRSQELVDESNVDPSCSMEETSLIRIYAQVERENIPAQDI</sequence>
<dbReference type="OrthoDB" id="10447163at2759"/>
<keyword evidence="2" id="KW-0812">Transmembrane</keyword>
<keyword evidence="4" id="KW-1185">Reference proteome</keyword>
<accession>A0A8B6F8N7</accession>
<organism evidence="3 4">
    <name type="scientific">Mytilus galloprovincialis</name>
    <name type="common">Mediterranean mussel</name>
    <dbReference type="NCBI Taxonomy" id="29158"/>
    <lineage>
        <taxon>Eukaryota</taxon>
        <taxon>Metazoa</taxon>
        <taxon>Spiralia</taxon>
        <taxon>Lophotrochozoa</taxon>
        <taxon>Mollusca</taxon>
        <taxon>Bivalvia</taxon>
        <taxon>Autobranchia</taxon>
        <taxon>Pteriomorphia</taxon>
        <taxon>Mytilida</taxon>
        <taxon>Mytiloidea</taxon>
        <taxon>Mytilidae</taxon>
        <taxon>Mytilinae</taxon>
        <taxon>Mytilus</taxon>
    </lineage>
</organism>
<evidence type="ECO:0000313" key="3">
    <source>
        <dbReference type="EMBL" id="VDI45213.1"/>
    </source>
</evidence>
<dbReference type="EMBL" id="UYJE01006340">
    <property type="protein sequence ID" value="VDI45213.1"/>
    <property type="molecule type" value="Genomic_DNA"/>
</dbReference>
<protein>
    <submittedName>
        <fullName evidence="3">Uncharacterized protein</fullName>
    </submittedName>
</protein>